<accession>A0A4R8DM73</accession>
<name>A0A4R8DM73_9BACT</name>
<protein>
    <submittedName>
        <fullName evidence="1">Polyketide cyclase/dehydrase/lipid transport protein</fullName>
    </submittedName>
</protein>
<comment type="caution">
    <text evidence="1">The sequence shown here is derived from an EMBL/GenBank/DDBJ whole genome shotgun (WGS) entry which is preliminary data.</text>
</comment>
<dbReference type="RefSeq" id="WP_133989459.1">
    <property type="nucleotide sequence ID" value="NZ_SODV01000001.1"/>
</dbReference>
<dbReference type="Pfam" id="PF10604">
    <property type="entry name" value="Polyketide_cyc2"/>
    <property type="match status" value="1"/>
</dbReference>
<dbReference type="InterPro" id="IPR023393">
    <property type="entry name" value="START-like_dom_sf"/>
</dbReference>
<dbReference type="AlphaFoldDB" id="A0A4R8DM73"/>
<proteinExistence type="predicted"/>
<organism evidence="1 2">
    <name type="scientific">Dinghuibacter silviterrae</name>
    <dbReference type="NCBI Taxonomy" id="1539049"/>
    <lineage>
        <taxon>Bacteria</taxon>
        <taxon>Pseudomonadati</taxon>
        <taxon>Bacteroidota</taxon>
        <taxon>Chitinophagia</taxon>
        <taxon>Chitinophagales</taxon>
        <taxon>Chitinophagaceae</taxon>
        <taxon>Dinghuibacter</taxon>
    </lineage>
</organism>
<dbReference type="SUPFAM" id="SSF55961">
    <property type="entry name" value="Bet v1-like"/>
    <property type="match status" value="1"/>
</dbReference>
<keyword evidence="2" id="KW-1185">Reference proteome</keyword>
<dbReference type="InterPro" id="IPR019587">
    <property type="entry name" value="Polyketide_cyclase/dehydratase"/>
</dbReference>
<evidence type="ECO:0000313" key="2">
    <source>
        <dbReference type="Proteomes" id="UP000294498"/>
    </source>
</evidence>
<sequence length="152" mass="17109">MSKLQVRTEAVIHAPIADIWSVITDINVLHKVNPGVVKATGTMDCLYGTRTCEINNGGRKGTMTEKLIELVPGAKTVWTIEHDTMGMGSMLKDTRFCFDLERIGDTETRVTSETWYRPANMMAKVMNGVMMKRMIQKAQETILDNIRSLTEK</sequence>
<evidence type="ECO:0000313" key="1">
    <source>
        <dbReference type="EMBL" id="TDW99061.1"/>
    </source>
</evidence>
<dbReference type="Gene3D" id="3.30.530.20">
    <property type="match status" value="1"/>
</dbReference>
<dbReference type="Proteomes" id="UP000294498">
    <property type="component" value="Unassembled WGS sequence"/>
</dbReference>
<dbReference type="EMBL" id="SODV01000001">
    <property type="protein sequence ID" value="TDW99061.1"/>
    <property type="molecule type" value="Genomic_DNA"/>
</dbReference>
<reference evidence="1 2" key="1">
    <citation type="submission" date="2019-03" db="EMBL/GenBank/DDBJ databases">
        <title>Genomic Encyclopedia of Type Strains, Phase IV (KMG-IV): sequencing the most valuable type-strain genomes for metagenomic binning, comparative biology and taxonomic classification.</title>
        <authorList>
            <person name="Goeker M."/>
        </authorList>
    </citation>
    <scope>NUCLEOTIDE SEQUENCE [LARGE SCALE GENOMIC DNA]</scope>
    <source>
        <strain evidence="1 2">DSM 100059</strain>
    </source>
</reference>
<dbReference type="OrthoDB" id="4618973at2"/>
<gene>
    <name evidence="1" type="ORF">EDB95_0069</name>
</gene>